<evidence type="ECO:0000313" key="4">
    <source>
        <dbReference type="Proteomes" id="UP000327013"/>
    </source>
</evidence>
<evidence type="ECO:0000256" key="1">
    <source>
        <dbReference type="ARBA" id="ARBA00009550"/>
    </source>
</evidence>
<dbReference type="Proteomes" id="UP000327013">
    <property type="component" value="Unassembled WGS sequence"/>
</dbReference>
<dbReference type="PANTHER" id="PTHR16127">
    <property type="entry name" value="TAXILIN"/>
    <property type="match status" value="1"/>
</dbReference>
<dbReference type="InterPro" id="IPR026183">
    <property type="entry name" value="Taxilin_fam"/>
</dbReference>
<dbReference type="AlphaFoldDB" id="A0A5N6KQY4"/>
<comment type="similarity">
    <text evidence="1">Belongs to the taxilin family.</text>
</comment>
<dbReference type="GO" id="GO:0019905">
    <property type="term" value="F:syntaxin binding"/>
    <property type="evidence" value="ECO:0007669"/>
    <property type="project" value="InterPro"/>
</dbReference>
<dbReference type="PANTHER" id="PTHR16127:SF13">
    <property type="entry name" value="GH01188P"/>
    <property type="match status" value="1"/>
</dbReference>
<comment type="caution">
    <text evidence="3">The sequence shown here is derived from an EMBL/GenBank/DDBJ whole genome shotgun (WGS) entry which is preliminary data.</text>
</comment>
<sequence length="297" mass="34765">MATTAAAVATRPSPTPPDSHGSASQPSKRPKGRKPADPANTSKAIEDTIAQLERNKEGEREQEQEIDREVRRATRDMSKDLSKIQDPLARIDAVQKKYAELYANMRRTEREHIAAKKRADQLQKEKDASRSELSKTSTVKDKLEKLCRELQKDNKKLKEDNKRLLETETRMRDELHVRLEGMVSDIQEVIDQKEHPDRIPANMEQDELFRHKFKSFIDQYELRELHMQSLLRQKQLEIEFQTARYEQQRRAQEQEVTKSRGLANQVSTFSQTETELRSQLNIYVEKFKQRCPRRPNA</sequence>
<dbReference type="OrthoDB" id="425555at2759"/>
<protein>
    <submittedName>
        <fullName evidence="3">Uncharacterized protein</fullName>
    </submittedName>
</protein>
<feature type="compositionally biased region" description="Basic and acidic residues" evidence="2">
    <location>
        <begin position="53"/>
        <end position="82"/>
    </location>
</feature>
<dbReference type="EMBL" id="VIBQ01000009">
    <property type="protein sequence ID" value="KAB8336937.1"/>
    <property type="molecule type" value="Genomic_DNA"/>
</dbReference>
<evidence type="ECO:0000256" key="2">
    <source>
        <dbReference type="SAM" id="MobiDB-lite"/>
    </source>
</evidence>
<name>A0A5N6KQY4_9ROSI</name>
<organism evidence="3 4">
    <name type="scientific">Carpinus fangiana</name>
    <dbReference type="NCBI Taxonomy" id="176857"/>
    <lineage>
        <taxon>Eukaryota</taxon>
        <taxon>Viridiplantae</taxon>
        <taxon>Streptophyta</taxon>
        <taxon>Embryophyta</taxon>
        <taxon>Tracheophyta</taxon>
        <taxon>Spermatophyta</taxon>
        <taxon>Magnoliopsida</taxon>
        <taxon>eudicotyledons</taxon>
        <taxon>Gunneridae</taxon>
        <taxon>Pentapetalae</taxon>
        <taxon>rosids</taxon>
        <taxon>fabids</taxon>
        <taxon>Fagales</taxon>
        <taxon>Betulaceae</taxon>
        <taxon>Carpinus</taxon>
    </lineage>
</organism>
<feature type="region of interest" description="Disordered" evidence="2">
    <location>
        <begin position="110"/>
        <end position="138"/>
    </location>
</feature>
<proteinExistence type="inferred from homology"/>
<keyword evidence="4" id="KW-1185">Reference proteome</keyword>
<gene>
    <name evidence="3" type="ORF">FH972_021242</name>
</gene>
<evidence type="ECO:0000313" key="3">
    <source>
        <dbReference type="EMBL" id="KAB8336937.1"/>
    </source>
</evidence>
<dbReference type="Pfam" id="PF09728">
    <property type="entry name" value="Taxilin"/>
    <property type="match status" value="1"/>
</dbReference>
<feature type="region of interest" description="Disordered" evidence="2">
    <location>
        <begin position="1"/>
        <end position="82"/>
    </location>
</feature>
<reference evidence="3 4" key="1">
    <citation type="submission" date="2019-06" db="EMBL/GenBank/DDBJ databases">
        <title>A chromosomal-level reference genome of Carpinus fangiana (Coryloideae, Betulaceae).</title>
        <authorList>
            <person name="Yang X."/>
            <person name="Wang Z."/>
            <person name="Zhang L."/>
            <person name="Hao G."/>
            <person name="Liu J."/>
            <person name="Yang Y."/>
        </authorList>
    </citation>
    <scope>NUCLEOTIDE SEQUENCE [LARGE SCALE GENOMIC DNA]</scope>
    <source>
        <strain evidence="3">Cfa_2016G</strain>
        <tissue evidence="3">Leaf</tissue>
    </source>
</reference>
<accession>A0A5N6KQY4</accession>